<gene>
    <name evidence="7" type="ORF">FOE78_01825</name>
</gene>
<evidence type="ECO:0000256" key="1">
    <source>
        <dbReference type="ARBA" id="ARBA00022908"/>
    </source>
</evidence>
<feature type="domain" description="Tyr recombinase" evidence="5">
    <location>
        <begin position="196"/>
        <end position="395"/>
    </location>
</feature>
<keyword evidence="2 4" id="KW-0238">DNA-binding</keyword>
<keyword evidence="3" id="KW-0233">DNA recombination</keyword>
<dbReference type="EMBL" id="CP041692">
    <property type="protein sequence ID" value="QDP94825.1"/>
    <property type="molecule type" value="Genomic_DNA"/>
</dbReference>
<dbReference type="InterPro" id="IPR044068">
    <property type="entry name" value="CB"/>
</dbReference>
<dbReference type="OrthoDB" id="1822491at2"/>
<dbReference type="Pfam" id="PF00589">
    <property type="entry name" value="Phage_integrase"/>
    <property type="match status" value="1"/>
</dbReference>
<dbReference type="InterPro" id="IPR002104">
    <property type="entry name" value="Integrase_catalytic"/>
</dbReference>
<evidence type="ECO:0000313" key="8">
    <source>
        <dbReference type="Proteomes" id="UP000319263"/>
    </source>
</evidence>
<dbReference type="SUPFAM" id="SSF56349">
    <property type="entry name" value="DNA breaking-rejoining enzymes"/>
    <property type="match status" value="1"/>
</dbReference>
<dbReference type="InterPro" id="IPR004107">
    <property type="entry name" value="Integrase_SAM-like_N"/>
</dbReference>
<dbReference type="GO" id="GO:0015074">
    <property type="term" value="P:DNA integration"/>
    <property type="evidence" value="ECO:0007669"/>
    <property type="project" value="UniProtKB-KW"/>
</dbReference>
<dbReference type="InterPro" id="IPR013762">
    <property type="entry name" value="Integrase-like_cat_sf"/>
</dbReference>
<dbReference type="PANTHER" id="PTHR30349:SF91">
    <property type="entry name" value="INTA PROTEIN"/>
    <property type="match status" value="1"/>
</dbReference>
<dbReference type="Proteomes" id="UP000319263">
    <property type="component" value="Chromosome"/>
</dbReference>
<dbReference type="PANTHER" id="PTHR30349">
    <property type="entry name" value="PHAGE INTEGRASE-RELATED"/>
    <property type="match status" value="1"/>
</dbReference>
<dbReference type="KEGG" id="mik:FOE78_01825"/>
<feature type="domain" description="Core-binding (CB)" evidence="6">
    <location>
        <begin position="66"/>
        <end position="152"/>
    </location>
</feature>
<accession>A0A516PUF2</accession>
<dbReference type="Pfam" id="PF14659">
    <property type="entry name" value="Phage_int_SAM_3"/>
    <property type="match status" value="1"/>
</dbReference>
<evidence type="ECO:0000313" key="7">
    <source>
        <dbReference type="EMBL" id="QDP94825.1"/>
    </source>
</evidence>
<dbReference type="GO" id="GO:0006310">
    <property type="term" value="P:DNA recombination"/>
    <property type="evidence" value="ECO:0007669"/>
    <property type="project" value="UniProtKB-KW"/>
</dbReference>
<dbReference type="AlphaFoldDB" id="A0A516PUF2"/>
<dbReference type="InterPro" id="IPR050090">
    <property type="entry name" value="Tyrosine_recombinase_XerCD"/>
</dbReference>
<dbReference type="CDD" id="cd01189">
    <property type="entry name" value="INT_ICEBs1_C_like"/>
    <property type="match status" value="1"/>
</dbReference>
<dbReference type="PROSITE" id="PS51900">
    <property type="entry name" value="CB"/>
    <property type="match status" value="1"/>
</dbReference>
<keyword evidence="8" id="KW-1185">Reference proteome</keyword>
<reference evidence="7 8" key="1">
    <citation type="submission" date="2019-07" db="EMBL/GenBank/DDBJ databases">
        <title>Microlunatus dokdonensis sp. nov. isolated from the rhizospheric soil of the wild plant Elymus tsukushiensis.</title>
        <authorList>
            <person name="Ghim S.-Y."/>
            <person name="Hwang Y.-J."/>
            <person name="Son J.-S."/>
            <person name="Shin J.-H."/>
        </authorList>
    </citation>
    <scope>NUCLEOTIDE SEQUENCE [LARGE SCALE GENOMIC DNA]</scope>
    <source>
        <strain evidence="7 8">KUDC0627</strain>
    </source>
</reference>
<proteinExistence type="predicted"/>
<protein>
    <submittedName>
        <fullName evidence="7">Site-specific integrase</fullName>
    </submittedName>
</protein>
<evidence type="ECO:0000259" key="6">
    <source>
        <dbReference type="PROSITE" id="PS51900"/>
    </source>
</evidence>
<dbReference type="Gene3D" id="1.10.443.10">
    <property type="entry name" value="Intergrase catalytic core"/>
    <property type="match status" value="1"/>
</dbReference>
<name>A0A516PUF2_9ACTN</name>
<organism evidence="7 8">
    <name type="scientific">Microlunatus elymi</name>
    <dbReference type="NCBI Taxonomy" id="2596828"/>
    <lineage>
        <taxon>Bacteria</taxon>
        <taxon>Bacillati</taxon>
        <taxon>Actinomycetota</taxon>
        <taxon>Actinomycetes</taxon>
        <taxon>Propionibacteriales</taxon>
        <taxon>Propionibacteriaceae</taxon>
        <taxon>Microlunatus</taxon>
    </lineage>
</organism>
<dbReference type="PROSITE" id="PS51898">
    <property type="entry name" value="TYR_RECOMBINASE"/>
    <property type="match status" value="1"/>
</dbReference>
<dbReference type="GO" id="GO:0003677">
    <property type="term" value="F:DNA binding"/>
    <property type="evidence" value="ECO:0007669"/>
    <property type="project" value="UniProtKB-UniRule"/>
</dbReference>
<dbReference type="InterPro" id="IPR011010">
    <property type="entry name" value="DNA_brk_join_enz"/>
</dbReference>
<evidence type="ECO:0000256" key="4">
    <source>
        <dbReference type="PROSITE-ProRule" id="PRU01248"/>
    </source>
</evidence>
<keyword evidence="1" id="KW-0229">DNA integration</keyword>
<dbReference type="Gene3D" id="1.10.150.130">
    <property type="match status" value="1"/>
</dbReference>
<evidence type="ECO:0000256" key="3">
    <source>
        <dbReference type="ARBA" id="ARBA00023172"/>
    </source>
</evidence>
<dbReference type="InterPro" id="IPR010998">
    <property type="entry name" value="Integrase_recombinase_N"/>
</dbReference>
<sequence>MSPRRVNGEGSIYPYPHGFRAYVWVTTPSGRRQRKYVTGKTREDVREKYLRLHESARRGPVVTKAPRLEQFLDGWLDEVVEPSLAPTTAASYRMCVRLYIVPSLGAKRLDRITVRDVQSWLNRLRVTCQCCAQGKDASRERPQCCAVGRCCNQLLGDWAVHQAYRVLRAALSQATREELVARNVAALVRVSAPRTQGRAVWTVEDARRFLESSRESGDPYHVGYVLLLVLGLRRGELLGLKWSDVDLDAAEARIRWQLQRTNGELVLRRTKTYASEAVLPLPQICSDALASHRALASAWRLAAGPAWHDNDLVLSTRYGLPIDPRNFHRKFKERAAAAGVPVVPVHSTRRTCASLLVELDVHPRVAMQILRHSQIAVTMDIYSQVASASTREALTKLGGRLDFGRN</sequence>
<evidence type="ECO:0000259" key="5">
    <source>
        <dbReference type="PROSITE" id="PS51898"/>
    </source>
</evidence>
<evidence type="ECO:0000256" key="2">
    <source>
        <dbReference type="ARBA" id="ARBA00023125"/>
    </source>
</evidence>